<evidence type="ECO:0000256" key="1">
    <source>
        <dbReference type="ARBA" id="ARBA00022723"/>
    </source>
</evidence>
<dbReference type="Pfam" id="PF14863">
    <property type="entry name" value="Alkyl_sulf_dimr"/>
    <property type="match status" value="1"/>
</dbReference>
<dbReference type="Pfam" id="PF14864">
    <property type="entry name" value="Alkyl_sulf_C"/>
    <property type="match status" value="1"/>
</dbReference>
<dbReference type="PANTHER" id="PTHR43223">
    <property type="entry name" value="ALKYL/ARYL-SULFATASE"/>
    <property type="match status" value="1"/>
</dbReference>
<name>A0AA97LWZ8_9ACTN</name>
<dbReference type="Gene3D" id="3.30.1050.10">
    <property type="entry name" value="SCP2 sterol-binding domain"/>
    <property type="match status" value="1"/>
</dbReference>
<sequence length="566" mass="62018">MLSHPSSYSKPVQQTFSRRAPRGDSAQPPEPVPVEGTSVWNLRAANGSLVNCVVIEGPDGLVLLGSGRSPEQGRAIARTLAARFDKPVEAVILGEPVSSHCTGVEALLKEQRNEHIPVIAHESWGRHPEAPLREIIYLKVTMATLQYGSELWETDDLPQMLRRALTDSLPPAPHIAPTVTVRHGEEVSLAGLRIRCFSTGLFFDASLGLHLPQYRTAVIANDFHATPGNFMAIEGARAEVSASWHALLTHLSTMDLQRLASTRMEPLLGTRRIRDMLSTYLDAIDYLHDQTVRHILSGAPADEIAHQITLPEEVLKGPFSRPLHGNFTGSALQHHSRYVGWFSGNAVDLAPTPRAEHARRSIALMGGQERVLAASAEALDGGDPQWAAELARLVVAAGPEDEAGRAALSRALHALGDQESNPLRRNWYHCAAMDASGDLRLSDVRDAVKRLFPLPAHVLLENLRFRVIPEQAGDRTVSIGVEMSDTGEQFGLLLRNSVLRVHEGVPPEWLAGMRLSTEALTRLVLGEVSLTELVSQHEVEIQGVPDAVEELWEAIGPRPELSFHRR</sequence>
<dbReference type="EMBL" id="CP063196">
    <property type="protein sequence ID" value="UOE19456.1"/>
    <property type="molecule type" value="Genomic_DNA"/>
</dbReference>
<dbReference type="RefSeq" id="WP_084012304.1">
    <property type="nucleotide sequence ID" value="NZ_CP063196.1"/>
</dbReference>
<protein>
    <recommendedName>
        <fullName evidence="9">MBL fold metallo-hydrolase</fullName>
    </recommendedName>
</protein>
<evidence type="ECO:0000313" key="8">
    <source>
        <dbReference type="Proteomes" id="UP000265719"/>
    </source>
</evidence>
<reference evidence="7" key="1">
    <citation type="submission" date="2020-10" db="EMBL/GenBank/DDBJ databases">
        <title>De novo genome project of the cellulose decomposer Thermobifida halotolerans type strain.</title>
        <authorList>
            <person name="Nagy I."/>
            <person name="Horvath B."/>
            <person name="Kukolya J."/>
            <person name="Nagy I."/>
            <person name="Orsini M."/>
        </authorList>
    </citation>
    <scope>NUCLEOTIDE SEQUENCE</scope>
    <source>
        <strain evidence="7">DSM 44931</strain>
    </source>
</reference>
<feature type="compositionally biased region" description="Polar residues" evidence="4">
    <location>
        <begin position="1"/>
        <end position="17"/>
    </location>
</feature>
<dbReference type="AlphaFoldDB" id="A0AA97LWZ8"/>
<feature type="domain" description="Alkyl sulfatase C-terminal" evidence="6">
    <location>
        <begin position="454"/>
        <end position="555"/>
    </location>
</feature>
<dbReference type="InterPro" id="IPR038536">
    <property type="entry name" value="Alkyl/aryl-sulf_dimr_sf"/>
</dbReference>
<dbReference type="KEGG" id="thao:NI17_022500"/>
<accession>A0AA97LWZ8</accession>
<dbReference type="GO" id="GO:0046983">
    <property type="term" value="F:protein dimerization activity"/>
    <property type="evidence" value="ECO:0007669"/>
    <property type="project" value="InterPro"/>
</dbReference>
<keyword evidence="8" id="KW-1185">Reference proteome</keyword>
<dbReference type="GO" id="GO:0016787">
    <property type="term" value="F:hydrolase activity"/>
    <property type="evidence" value="ECO:0007669"/>
    <property type="project" value="UniProtKB-KW"/>
</dbReference>
<keyword evidence="3" id="KW-0862">Zinc</keyword>
<dbReference type="Gene3D" id="3.60.15.30">
    <property type="entry name" value="Metallo-beta-lactamase domain"/>
    <property type="match status" value="1"/>
</dbReference>
<dbReference type="Gene3D" id="1.25.40.880">
    <property type="entry name" value="Alkyl sulfatase, dimerisation domain"/>
    <property type="match status" value="1"/>
</dbReference>
<evidence type="ECO:0000313" key="7">
    <source>
        <dbReference type="EMBL" id="UOE19456.1"/>
    </source>
</evidence>
<dbReference type="InterPro" id="IPR029229">
    <property type="entry name" value="Alkyl_sulf_C"/>
</dbReference>
<evidence type="ECO:0000256" key="4">
    <source>
        <dbReference type="SAM" id="MobiDB-lite"/>
    </source>
</evidence>
<gene>
    <name evidence="7" type="ORF">NI17_022500</name>
</gene>
<dbReference type="SUPFAM" id="SSF55718">
    <property type="entry name" value="SCP-like"/>
    <property type="match status" value="1"/>
</dbReference>
<dbReference type="GO" id="GO:0046872">
    <property type="term" value="F:metal ion binding"/>
    <property type="evidence" value="ECO:0007669"/>
    <property type="project" value="UniProtKB-KW"/>
</dbReference>
<evidence type="ECO:0000256" key="2">
    <source>
        <dbReference type="ARBA" id="ARBA00022801"/>
    </source>
</evidence>
<organism evidence="7 8">
    <name type="scientific">Thermobifida halotolerans</name>
    <dbReference type="NCBI Taxonomy" id="483545"/>
    <lineage>
        <taxon>Bacteria</taxon>
        <taxon>Bacillati</taxon>
        <taxon>Actinomycetota</taxon>
        <taxon>Actinomycetes</taxon>
        <taxon>Streptosporangiales</taxon>
        <taxon>Nocardiopsidaceae</taxon>
        <taxon>Thermobifida</taxon>
    </lineage>
</organism>
<feature type="domain" description="Alkyl sulfatase dimerisation" evidence="5">
    <location>
        <begin position="302"/>
        <end position="434"/>
    </location>
</feature>
<dbReference type="InterPro" id="IPR052195">
    <property type="entry name" value="Bact_Alkyl/Aryl-Sulfatase"/>
</dbReference>
<keyword evidence="1" id="KW-0479">Metal-binding</keyword>
<keyword evidence="2" id="KW-0378">Hydrolase</keyword>
<proteinExistence type="predicted"/>
<dbReference type="InterPro" id="IPR036866">
    <property type="entry name" value="RibonucZ/Hydroxyglut_hydro"/>
</dbReference>
<evidence type="ECO:0008006" key="9">
    <source>
        <dbReference type="Google" id="ProtNLM"/>
    </source>
</evidence>
<dbReference type="PANTHER" id="PTHR43223:SF2">
    <property type="entry name" value="METALLO-BETA-LACTAMASE DOMAIN-CONTAINING PROTEIN"/>
    <property type="match status" value="1"/>
</dbReference>
<dbReference type="InterPro" id="IPR029228">
    <property type="entry name" value="Alkyl_sulf_dimr"/>
</dbReference>
<dbReference type="SUPFAM" id="SSF56281">
    <property type="entry name" value="Metallo-hydrolase/oxidoreductase"/>
    <property type="match status" value="1"/>
</dbReference>
<dbReference type="Proteomes" id="UP000265719">
    <property type="component" value="Chromosome"/>
</dbReference>
<evidence type="ECO:0000256" key="3">
    <source>
        <dbReference type="ARBA" id="ARBA00022833"/>
    </source>
</evidence>
<evidence type="ECO:0000259" key="5">
    <source>
        <dbReference type="Pfam" id="PF14863"/>
    </source>
</evidence>
<evidence type="ECO:0000259" key="6">
    <source>
        <dbReference type="Pfam" id="PF14864"/>
    </source>
</evidence>
<feature type="region of interest" description="Disordered" evidence="4">
    <location>
        <begin position="1"/>
        <end position="34"/>
    </location>
</feature>
<dbReference type="InterPro" id="IPR036527">
    <property type="entry name" value="SCP2_sterol-bd_dom_sf"/>
</dbReference>